<dbReference type="Proteomes" id="UP001167871">
    <property type="component" value="Unassembled WGS sequence"/>
</dbReference>
<organism evidence="5 6">
    <name type="scientific">Bacteroides gallinaceum</name>
    <dbReference type="NCBI Taxonomy" id="1462571"/>
    <lineage>
        <taxon>Bacteria</taxon>
        <taxon>Pseudomonadati</taxon>
        <taxon>Bacteroidota</taxon>
        <taxon>Bacteroidia</taxon>
        <taxon>Bacteroidales</taxon>
        <taxon>Bacteroidaceae</taxon>
        <taxon>Bacteroides</taxon>
    </lineage>
</organism>
<feature type="domain" description="HTH araC/xylS-type" evidence="4">
    <location>
        <begin position="206"/>
        <end position="300"/>
    </location>
</feature>
<proteinExistence type="predicted"/>
<keyword evidence="2" id="KW-0238">DNA-binding</keyword>
<keyword evidence="6" id="KW-1185">Reference proteome</keyword>
<dbReference type="InterPro" id="IPR009057">
    <property type="entry name" value="Homeodomain-like_sf"/>
</dbReference>
<keyword evidence="3" id="KW-0804">Transcription</keyword>
<dbReference type="SMART" id="SM00342">
    <property type="entry name" value="HTH_ARAC"/>
    <property type="match status" value="1"/>
</dbReference>
<comment type="caution">
    <text evidence="5">The sequence shown here is derived from an EMBL/GenBank/DDBJ whole genome shotgun (WGS) entry which is preliminary data.</text>
</comment>
<dbReference type="EMBL" id="JAUEII010000072">
    <property type="protein sequence ID" value="MDN0051121.1"/>
    <property type="molecule type" value="Genomic_DNA"/>
</dbReference>
<sequence length="307" mass="35597">MMESLKEKVVAWIRKDLSSDGQLDWAAYNNSLVMVRMEGTDFRLSGKWLPDGWHVFLQVHKGELRLTANGERLGFDTPVYVDFLKFREWSDVTLAGKYRTCFIVMEQHFFMETTLPIRNKIAEGMEQFAKHPFTSVNADEDRDLSRLEEMMFSTLSANSHLFCRELIQALACAWQYELWNIFFHRQQDVRSTINPHWNDVVSQFFYLAHTYCREQHRVSWYAAQLGVSADALSADLKRLHGKTASAMLEELLAAEAKVCLHNPALSVQDVAEMQHFSDQSAFGKFFKRHCGISPAVFKKRHIEENNS</sequence>
<evidence type="ECO:0000313" key="5">
    <source>
        <dbReference type="EMBL" id="MDN0051121.1"/>
    </source>
</evidence>
<reference evidence="5" key="1">
    <citation type="submission" date="2023-06" db="EMBL/GenBank/DDBJ databases">
        <authorList>
            <person name="Zeman M."/>
            <person name="Kubasova T."/>
            <person name="Jahodarova E."/>
            <person name="Nykrynova M."/>
            <person name="Rychlik I."/>
        </authorList>
    </citation>
    <scope>NUCLEOTIDE SEQUENCE</scope>
    <source>
        <strain evidence="5">84_SSukc20</strain>
    </source>
</reference>
<dbReference type="SUPFAM" id="SSF46689">
    <property type="entry name" value="Homeodomain-like"/>
    <property type="match status" value="1"/>
</dbReference>
<evidence type="ECO:0000256" key="2">
    <source>
        <dbReference type="ARBA" id="ARBA00023125"/>
    </source>
</evidence>
<dbReference type="PROSITE" id="PS01124">
    <property type="entry name" value="HTH_ARAC_FAMILY_2"/>
    <property type="match status" value="1"/>
</dbReference>
<dbReference type="Pfam" id="PF12833">
    <property type="entry name" value="HTH_18"/>
    <property type="match status" value="1"/>
</dbReference>
<accession>A0ABT7XAN2</accession>
<dbReference type="Gene3D" id="1.10.10.60">
    <property type="entry name" value="Homeodomain-like"/>
    <property type="match status" value="1"/>
</dbReference>
<evidence type="ECO:0000313" key="6">
    <source>
        <dbReference type="Proteomes" id="UP001167871"/>
    </source>
</evidence>
<dbReference type="InterPro" id="IPR018060">
    <property type="entry name" value="HTH_AraC"/>
</dbReference>
<evidence type="ECO:0000256" key="3">
    <source>
        <dbReference type="ARBA" id="ARBA00023163"/>
    </source>
</evidence>
<reference evidence="5" key="2">
    <citation type="submission" date="2024-05" db="EMBL/GenBank/DDBJ databases">
        <title>Identification and characterization of horizontal gene transfer across gut microbiota members of farm animals based on homology search.</title>
        <authorList>
            <person name="Schwarzerova J."/>
            <person name="Nykrynova M."/>
            <person name="Jureckova K."/>
            <person name="Cejkova D."/>
            <person name="Rychlik I."/>
        </authorList>
    </citation>
    <scope>NUCLEOTIDE SEQUENCE</scope>
    <source>
        <strain evidence="5">84_SSukc20</strain>
    </source>
</reference>
<name>A0ABT7XAN2_9BACE</name>
<dbReference type="PANTHER" id="PTHR43280:SF32">
    <property type="entry name" value="TRANSCRIPTIONAL REGULATORY PROTEIN"/>
    <property type="match status" value="1"/>
</dbReference>
<evidence type="ECO:0000259" key="4">
    <source>
        <dbReference type="PROSITE" id="PS01124"/>
    </source>
</evidence>
<keyword evidence="1" id="KW-0805">Transcription regulation</keyword>
<gene>
    <name evidence="5" type="ORF">QVO10_17405</name>
</gene>
<evidence type="ECO:0000256" key="1">
    <source>
        <dbReference type="ARBA" id="ARBA00023015"/>
    </source>
</evidence>
<dbReference type="PANTHER" id="PTHR43280">
    <property type="entry name" value="ARAC-FAMILY TRANSCRIPTIONAL REGULATOR"/>
    <property type="match status" value="1"/>
</dbReference>
<dbReference type="RefSeq" id="WP_301935214.1">
    <property type="nucleotide sequence ID" value="NZ_JAUEII010000072.1"/>
</dbReference>
<protein>
    <submittedName>
        <fullName evidence="5">Helix-turn-helix domain-containing protein</fullName>
    </submittedName>
</protein>